<reference evidence="1" key="1">
    <citation type="submission" date="2020-08" db="EMBL/GenBank/DDBJ databases">
        <title>Multicomponent nature underlies the extraordinary mechanical properties of spider dragline silk.</title>
        <authorList>
            <person name="Kono N."/>
            <person name="Nakamura H."/>
            <person name="Mori M."/>
            <person name="Yoshida Y."/>
            <person name="Ohtoshi R."/>
            <person name="Malay A.D."/>
            <person name="Moran D.A.P."/>
            <person name="Tomita M."/>
            <person name="Numata K."/>
            <person name="Arakawa K."/>
        </authorList>
    </citation>
    <scope>NUCLEOTIDE SEQUENCE</scope>
</reference>
<dbReference type="EMBL" id="BMAU01021418">
    <property type="protein sequence ID" value="GFY33638.1"/>
    <property type="molecule type" value="Genomic_DNA"/>
</dbReference>
<protein>
    <submittedName>
        <fullName evidence="1">Uncharacterized protein</fullName>
    </submittedName>
</protein>
<name>A0A8X6WEN3_TRICX</name>
<dbReference type="AlphaFoldDB" id="A0A8X6WEN3"/>
<proteinExistence type="predicted"/>
<evidence type="ECO:0000313" key="2">
    <source>
        <dbReference type="Proteomes" id="UP000887159"/>
    </source>
</evidence>
<comment type="caution">
    <text evidence="1">The sequence shown here is derived from an EMBL/GenBank/DDBJ whole genome shotgun (WGS) entry which is preliminary data.</text>
</comment>
<organism evidence="1 2">
    <name type="scientific">Trichonephila clavipes</name>
    <name type="common">Golden silk orbweaver</name>
    <name type="synonym">Nephila clavipes</name>
    <dbReference type="NCBI Taxonomy" id="2585209"/>
    <lineage>
        <taxon>Eukaryota</taxon>
        <taxon>Metazoa</taxon>
        <taxon>Ecdysozoa</taxon>
        <taxon>Arthropoda</taxon>
        <taxon>Chelicerata</taxon>
        <taxon>Arachnida</taxon>
        <taxon>Araneae</taxon>
        <taxon>Araneomorphae</taxon>
        <taxon>Entelegynae</taxon>
        <taxon>Araneoidea</taxon>
        <taxon>Nephilidae</taxon>
        <taxon>Trichonephila</taxon>
    </lineage>
</organism>
<keyword evidence="2" id="KW-1185">Reference proteome</keyword>
<accession>A0A8X6WEN3</accession>
<evidence type="ECO:0000313" key="1">
    <source>
        <dbReference type="EMBL" id="GFY33638.1"/>
    </source>
</evidence>
<sequence>MSSTCRWAVPLMTTKGIRLQKKWHPDRGVKTSWKSAEGTDAGKAIGSAGAQMLIKKAIGETVGVVSCLCVGVALSVCSSDSPQSLFRLNTSRPRK</sequence>
<gene>
    <name evidence="1" type="ORF">TNCV_4593501</name>
</gene>
<dbReference type="Proteomes" id="UP000887159">
    <property type="component" value="Unassembled WGS sequence"/>
</dbReference>